<keyword evidence="1" id="KW-0347">Helicase</keyword>
<dbReference type="GO" id="GO:0004386">
    <property type="term" value="F:helicase activity"/>
    <property type="evidence" value="ECO:0007669"/>
    <property type="project" value="UniProtKB-KW"/>
</dbReference>
<keyword evidence="1" id="KW-0067">ATP-binding</keyword>
<protein>
    <submittedName>
        <fullName evidence="1">Type III restriction enzyme, res subunit:DEAD/DEAH box helicase, N-terminal</fullName>
    </submittedName>
</protein>
<name>A0A1Q5T3L8_9BACL</name>
<accession>A0A1Q5T3L8</accession>
<comment type="caution">
    <text evidence="1">The sequence shown here is derived from an EMBL/GenBank/DDBJ whole genome shotgun (WGS) entry which is preliminary data.</text>
</comment>
<sequence>MHHTLPDVITELQNRTNLTRKTIVRILTRCKRLEDFKNNPQKFIEEVTKIIQREMKQLLKDGVKYYKIGNDAYYAVELFQNEELLAYLNDNAIPSEKSPFDHVVYDSDVKERFAKRFENDEK</sequence>
<organism evidence="1 2">
    <name type="scientific">Geobacillus proteiniphilus</name>
    <dbReference type="NCBI Taxonomy" id="860353"/>
    <lineage>
        <taxon>Bacteria</taxon>
        <taxon>Bacillati</taxon>
        <taxon>Bacillota</taxon>
        <taxon>Bacilli</taxon>
        <taxon>Bacillales</taxon>
        <taxon>Anoxybacillaceae</taxon>
        <taxon>Geobacillus</taxon>
    </lineage>
</organism>
<dbReference type="EMBL" id="MQMG01000013">
    <property type="protein sequence ID" value="OKO94824.1"/>
    <property type="molecule type" value="Genomic_DNA"/>
</dbReference>
<dbReference type="Proteomes" id="UP000186030">
    <property type="component" value="Unassembled WGS sequence"/>
</dbReference>
<keyword evidence="1" id="KW-0547">Nucleotide-binding</keyword>
<evidence type="ECO:0000313" key="2">
    <source>
        <dbReference type="Proteomes" id="UP000186030"/>
    </source>
</evidence>
<keyword evidence="1" id="KW-0378">Hydrolase</keyword>
<proteinExistence type="predicted"/>
<evidence type="ECO:0000313" key="1">
    <source>
        <dbReference type="EMBL" id="OKO94824.1"/>
    </source>
</evidence>
<reference evidence="2" key="2">
    <citation type="submission" date="2017-01" db="EMBL/GenBank/DDBJ databases">
        <title>Genome sequencing and annotation of Geobacillus sp. 1017, a Hydrocarbon-Oxidizing Thermophilic Bacterium Isolated from a Heavy Oil Reservoir (China).</title>
        <authorList>
            <person name="Kadnikov V.V."/>
            <person name="Mardanov A.V."/>
            <person name="Poltaraus A.B."/>
            <person name="Sokolova D.S."/>
            <person name="Semenova E.M."/>
            <person name="Ravin N.V."/>
            <person name="Tourova T.P."/>
            <person name="Nazina T.N."/>
        </authorList>
    </citation>
    <scope>NUCLEOTIDE SEQUENCE [LARGE SCALE GENOMIC DNA]</scope>
    <source>
        <strain evidence="2">1017</strain>
    </source>
</reference>
<gene>
    <name evidence="1" type="ORF">BRO54_1379</name>
</gene>
<dbReference type="AlphaFoldDB" id="A0A1Q5T3L8"/>
<reference evidence="1 2" key="1">
    <citation type="submission" date="2016-11" db="EMBL/GenBank/DDBJ databases">
        <authorList>
            <person name="Kadnikov V."/>
            <person name="Nazina T."/>
        </authorList>
    </citation>
    <scope>NUCLEOTIDE SEQUENCE [LARGE SCALE GENOMIC DNA]</scope>
    <source>
        <strain evidence="1 2">1017</strain>
    </source>
</reference>